<proteinExistence type="predicted"/>
<keyword evidence="10" id="KW-1185">Reference proteome</keyword>
<dbReference type="PROSITE" id="PS51115">
    <property type="entry name" value="LAMININ_IVA"/>
    <property type="match status" value="1"/>
</dbReference>
<evidence type="ECO:0000256" key="3">
    <source>
        <dbReference type="ARBA" id="ARBA00023157"/>
    </source>
</evidence>
<comment type="caution">
    <text evidence="6">Lacks conserved residue(s) required for the propagation of feature annotation.</text>
</comment>
<gene>
    <name evidence="9" type="ORF">OFLC_LOCUS8575</name>
</gene>
<feature type="disulfide bond" evidence="6">
    <location>
        <begin position="106"/>
        <end position="115"/>
    </location>
</feature>
<dbReference type="Gene3D" id="2.10.25.10">
    <property type="entry name" value="Laminin"/>
    <property type="match status" value="2"/>
</dbReference>
<dbReference type="SUPFAM" id="SSF57196">
    <property type="entry name" value="EGF/Laminin"/>
    <property type="match status" value="2"/>
</dbReference>
<keyword evidence="3 6" id="KW-1015">Disulfide bond</keyword>
<feature type="domain" description="Laminin EGF-like" evidence="7">
    <location>
        <begin position="83"/>
        <end position="135"/>
    </location>
</feature>
<dbReference type="STRING" id="387005.A0A183HM64"/>
<reference evidence="9 10" key="2">
    <citation type="submission" date="2018-11" db="EMBL/GenBank/DDBJ databases">
        <authorList>
            <consortium name="Pathogen Informatics"/>
        </authorList>
    </citation>
    <scope>NUCLEOTIDE SEQUENCE [LARGE SCALE GENOMIC DNA]</scope>
</reference>
<dbReference type="Pfam" id="PF00052">
    <property type="entry name" value="Laminin_B"/>
    <property type="match status" value="1"/>
</dbReference>
<dbReference type="AlphaFoldDB" id="A0A183HM64"/>
<feature type="domain" description="Laminin EGF-like" evidence="7">
    <location>
        <begin position="36"/>
        <end position="82"/>
    </location>
</feature>
<evidence type="ECO:0000256" key="5">
    <source>
        <dbReference type="ARBA" id="ARBA00023292"/>
    </source>
</evidence>
<dbReference type="Pfam" id="PF00053">
    <property type="entry name" value="EGF_laminin"/>
    <property type="match status" value="2"/>
</dbReference>
<dbReference type="FunFam" id="2.10.25.10:FF:000067">
    <property type="entry name" value="Laminin subunit gamma 1"/>
    <property type="match status" value="1"/>
</dbReference>
<evidence type="ECO:0000313" key="9">
    <source>
        <dbReference type="EMBL" id="VDO56341.1"/>
    </source>
</evidence>
<evidence type="ECO:0000256" key="1">
    <source>
        <dbReference type="ARBA" id="ARBA00022729"/>
    </source>
</evidence>
<evidence type="ECO:0000256" key="2">
    <source>
        <dbReference type="ARBA" id="ARBA00022737"/>
    </source>
</evidence>
<evidence type="ECO:0000259" key="7">
    <source>
        <dbReference type="PROSITE" id="PS50027"/>
    </source>
</evidence>
<dbReference type="WBParaSite" id="OFLC_0000857501-mRNA-1">
    <property type="protein sequence ID" value="OFLC_0000857501-mRNA-1"/>
    <property type="gene ID" value="OFLC_0000857501"/>
</dbReference>
<feature type="domain" description="Laminin IV type A" evidence="8">
    <location>
        <begin position="162"/>
        <end position="239"/>
    </location>
</feature>
<dbReference type="GO" id="GO:0009888">
    <property type="term" value="P:tissue development"/>
    <property type="evidence" value="ECO:0007669"/>
    <property type="project" value="TreeGrafter"/>
</dbReference>
<dbReference type="PROSITE" id="PS01248">
    <property type="entry name" value="EGF_LAM_1"/>
    <property type="match status" value="1"/>
</dbReference>
<dbReference type="GO" id="GO:0007411">
    <property type="term" value="P:axon guidance"/>
    <property type="evidence" value="ECO:0007669"/>
    <property type="project" value="TreeGrafter"/>
</dbReference>
<protein>
    <submittedName>
        <fullName evidence="11">Laminin EGF-like protein</fullName>
    </submittedName>
</protein>
<dbReference type="InterPro" id="IPR000034">
    <property type="entry name" value="Laminin_IV"/>
</dbReference>
<dbReference type="PROSITE" id="PS50027">
    <property type="entry name" value="EGF_LAM_2"/>
    <property type="match status" value="2"/>
</dbReference>
<keyword evidence="1" id="KW-0732">Signal</keyword>
<dbReference type="CDD" id="cd00055">
    <property type="entry name" value="EGF_Lam"/>
    <property type="match status" value="2"/>
</dbReference>
<dbReference type="GO" id="GO:0005604">
    <property type="term" value="C:basement membrane"/>
    <property type="evidence" value="ECO:0007669"/>
    <property type="project" value="TreeGrafter"/>
</dbReference>
<reference evidence="11" key="1">
    <citation type="submission" date="2016-06" db="UniProtKB">
        <authorList>
            <consortium name="WormBaseParasite"/>
        </authorList>
    </citation>
    <scope>IDENTIFICATION</scope>
</reference>
<organism evidence="11">
    <name type="scientific">Onchocerca flexuosa</name>
    <dbReference type="NCBI Taxonomy" id="387005"/>
    <lineage>
        <taxon>Eukaryota</taxon>
        <taxon>Metazoa</taxon>
        <taxon>Ecdysozoa</taxon>
        <taxon>Nematoda</taxon>
        <taxon>Chromadorea</taxon>
        <taxon>Rhabditida</taxon>
        <taxon>Spirurina</taxon>
        <taxon>Spiruromorpha</taxon>
        <taxon>Filarioidea</taxon>
        <taxon>Onchocercidae</taxon>
        <taxon>Onchocerca</taxon>
    </lineage>
</organism>
<accession>A0A183HM64</accession>
<dbReference type="InterPro" id="IPR002049">
    <property type="entry name" value="LE_dom"/>
</dbReference>
<name>A0A183HM64_9BILA</name>
<dbReference type="EMBL" id="UZAJ01009826">
    <property type="protein sequence ID" value="VDO56341.1"/>
    <property type="molecule type" value="Genomic_DNA"/>
</dbReference>
<feature type="disulfide bond" evidence="6">
    <location>
        <begin position="56"/>
        <end position="65"/>
    </location>
</feature>
<dbReference type="PANTHER" id="PTHR10574:SF435">
    <property type="entry name" value="LAMININ SUBUNIT GAMMA-1"/>
    <property type="match status" value="1"/>
</dbReference>
<dbReference type="FunFam" id="2.10.25.10:FF:000193">
    <property type="entry name" value="Laminin subunit gamma 1"/>
    <property type="match status" value="1"/>
</dbReference>
<keyword evidence="4" id="KW-0325">Glycoprotein</keyword>
<evidence type="ECO:0000256" key="6">
    <source>
        <dbReference type="PROSITE-ProRule" id="PRU00460"/>
    </source>
</evidence>
<dbReference type="PRINTS" id="PR00011">
    <property type="entry name" value="EGFLAMININ"/>
</dbReference>
<evidence type="ECO:0000259" key="8">
    <source>
        <dbReference type="PROSITE" id="PS51115"/>
    </source>
</evidence>
<sequence length="239" mass="26532">MQIACIQFAFAFQGAHCEECAPFNWRRPGEHYCISCQCNEVGSLSMQCDDHGQCPCKPGVGGQFCDRCMDGYYDFSLRGCKDCLCDKTGSLNNEPVCDSETGSCSCKSNVEGQQCNKCKPGYFDLSLDNQFGCTPCFCYGHSSICSSADGYYAMNVSSNFDDGKEQWIAGSMRGPEDIQWAEMDKAIAVSDIDGTPVYFVAPTQFTGDQRASYNQDLWFTLRVQKAQVHPSARHVLFFN</sequence>
<dbReference type="PANTHER" id="PTHR10574">
    <property type="entry name" value="NETRIN/LAMININ-RELATED"/>
    <property type="match status" value="1"/>
</dbReference>
<dbReference type="SMART" id="SM00180">
    <property type="entry name" value="EGF_Lam"/>
    <property type="match status" value="2"/>
</dbReference>
<dbReference type="GO" id="GO:0009887">
    <property type="term" value="P:animal organ morphogenesis"/>
    <property type="evidence" value="ECO:0007669"/>
    <property type="project" value="TreeGrafter"/>
</dbReference>
<feature type="disulfide bond" evidence="6">
    <location>
        <begin position="36"/>
        <end position="48"/>
    </location>
</feature>
<keyword evidence="5 6" id="KW-0424">Laminin EGF-like domain</keyword>
<evidence type="ECO:0000313" key="11">
    <source>
        <dbReference type="WBParaSite" id="OFLC_0000857501-mRNA-1"/>
    </source>
</evidence>
<evidence type="ECO:0000313" key="10">
    <source>
        <dbReference type="Proteomes" id="UP000267606"/>
    </source>
</evidence>
<dbReference type="InterPro" id="IPR050440">
    <property type="entry name" value="Laminin/Netrin_ECM"/>
</dbReference>
<keyword evidence="2" id="KW-0677">Repeat</keyword>
<dbReference type="Proteomes" id="UP000267606">
    <property type="component" value="Unassembled WGS sequence"/>
</dbReference>
<evidence type="ECO:0000256" key="4">
    <source>
        <dbReference type="ARBA" id="ARBA00023180"/>
    </source>
</evidence>